<gene>
    <name evidence="6" type="ORF">ElyMa_004190600</name>
</gene>
<evidence type="ECO:0000256" key="1">
    <source>
        <dbReference type="ARBA" id="ARBA00004613"/>
    </source>
</evidence>
<evidence type="ECO:0000256" key="4">
    <source>
        <dbReference type="ARBA" id="ARBA00023157"/>
    </source>
</evidence>
<dbReference type="InterPro" id="IPR026645">
    <property type="entry name" value="Dermatopontin"/>
</dbReference>
<dbReference type="EMBL" id="BMAT01008480">
    <property type="protein sequence ID" value="GFR86078.1"/>
    <property type="molecule type" value="Genomic_DNA"/>
</dbReference>
<proteinExistence type="inferred from homology"/>
<dbReference type="Proteomes" id="UP000762676">
    <property type="component" value="Unassembled WGS sequence"/>
</dbReference>
<dbReference type="PANTHER" id="PTHR15040">
    <property type="entry name" value="DERMATOPONTIN-RELATED"/>
    <property type="match status" value="1"/>
</dbReference>
<sequence>MYLVVVFLVAVLATHMTSGVWLNEGMNRKEFKFECPAHHTLSRVVSDHKNGRKNNEDRKFWVECAPVPRNIHVNSCEWSDFTYSRRNPLHYQCAKSGIITGVYSEYDFTSKRYDRKFSFRCCTPSGGEVLHACETSSWTNEYDEHQSFKLPSGGYVMRGWTSVYNSKYFDRKYAFTYCKLGKVMDVTGL</sequence>
<dbReference type="Pfam" id="PF14704">
    <property type="entry name" value="DERM"/>
    <property type="match status" value="1"/>
</dbReference>
<feature type="signal peptide" evidence="5">
    <location>
        <begin position="1"/>
        <end position="19"/>
    </location>
</feature>
<keyword evidence="5" id="KW-0732">Signal</keyword>
<comment type="caution">
    <text evidence="6">The sequence shown here is derived from an EMBL/GenBank/DDBJ whole genome shotgun (WGS) entry which is preliminary data.</text>
</comment>
<keyword evidence="4" id="KW-1015">Disulfide bond</keyword>
<keyword evidence="3" id="KW-0964">Secreted</keyword>
<dbReference type="GO" id="GO:0005615">
    <property type="term" value="C:extracellular space"/>
    <property type="evidence" value="ECO:0007669"/>
    <property type="project" value="TreeGrafter"/>
</dbReference>
<dbReference type="GO" id="GO:0030199">
    <property type="term" value="P:collagen fibril organization"/>
    <property type="evidence" value="ECO:0007669"/>
    <property type="project" value="TreeGrafter"/>
</dbReference>
<comment type="similarity">
    <text evidence="2">Belongs to the dermatopontin family.</text>
</comment>
<reference evidence="6 7" key="1">
    <citation type="journal article" date="2021" name="Elife">
        <title>Chloroplast acquisition without the gene transfer in kleptoplastic sea slugs, Plakobranchus ocellatus.</title>
        <authorList>
            <person name="Maeda T."/>
            <person name="Takahashi S."/>
            <person name="Yoshida T."/>
            <person name="Shimamura S."/>
            <person name="Takaki Y."/>
            <person name="Nagai Y."/>
            <person name="Toyoda A."/>
            <person name="Suzuki Y."/>
            <person name="Arimoto A."/>
            <person name="Ishii H."/>
            <person name="Satoh N."/>
            <person name="Nishiyama T."/>
            <person name="Hasebe M."/>
            <person name="Maruyama T."/>
            <person name="Minagawa J."/>
            <person name="Obokata J."/>
            <person name="Shigenobu S."/>
        </authorList>
    </citation>
    <scope>NUCLEOTIDE SEQUENCE [LARGE SCALE GENOMIC DNA]</scope>
</reference>
<accession>A0AAV4GK43</accession>
<dbReference type="GO" id="GO:0031012">
    <property type="term" value="C:extracellular matrix"/>
    <property type="evidence" value="ECO:0007669"/>
    <property type="project" value="TreeGrafter"/>
</dbReference>
<evidence type="ECO:0000313" key="7">
    <source>
        <dbReference type="Proteomes" id="UP000762676"/>
    </source>
</evidence>
<comment type="subcellular location">
    <subcellularLocation>
        <location evidence="1">Secreted</location>
    </subcellularLocation>
</comment>
<name>A0AAV4GK43_9GAST</name>
<protein>
    <submittedName>
        <fullName evidence="6">Hemagglutinin/amebocyte aggregation factor</fullName>
    </submittedName>
</protein>
<organism evidence="6 7">
    <name type="scientific">Elysia marginata</name>
    <dbReference type="NCBI Taxonomy" id="1093978"/>
    <lineage>
        <taxon>Eukaryota</taxon>
        <taxon>Metazoa</taxon>
        <taxon>Spiralia</taxon>
        <taxon>Lophotrochozoa</taxon>
        <taxon>Mollusca</taxon>
        <taxon>Gastropoda</taxon>
        <taxon>Heterobranchia</taxon>
        <taxon>Euthyneura</taxon>
        <taxon>Panpulmonata</taxon>
        <taxon>Sacoglossa</taxon>
        <taxon>Placobranchoidea</taxon>
        <taxon>Plakobranchidae</taxon>
        <taxon>Elysia</taxon>
    </lineage>
</organism>
<evidence type="ECO:0000256" key="3">
    <source>
        <dbReference type="ARBA" id="ARBA00022525"/>
    </source>
</evidence>
<dbReference type="PANTHER" id="PTHR15040:SF1">
    <property type="entry name" value="DERMATOPONTIN-LIKE ISOFORM X1"/>
    <property type="match status" value="1"/>
</dbReference>
<keyword evidence="7" id="KW-1185">Reference proteome</keyword>
<evidence type="ECO:0000256" key="2">
    <source>
        <dbReference type="ARBA" id="ARBA00008712"/>
    </source>
</evidence>
<dbReference type="AlphaFoldDB" id="A0AAV4GK43"/>
<feature type="chain" id="PRO_5043685752" evidence="5">
    <location>
        <begin position="20"/>
        <end position="189"/>
    </location>
</feature>
<evidence type="ECO:0000313" key="6">
    <source>
        <dbReference type="EMBL" id="GFR86078.1"/>
    </source>
</evidence>
<evidence type="ECO:0000256" key="5">
    <source>
        <dbReference type="SAM" id="SignalP"/>
    </source>
</evidence>